<evidence type="ECO:0000313" key="2">
    <source>
        <dbReference type="Proteomes" id="UP000615446"/>
    </source>
</evidence>
<organism evidence="1 2">
    <name type="scientific">Rhizophagus clarus</name>
    <dbReference type="NCBI Taxonomy" id="94130"/>
    <lineage>
        <taxon>Eukaryota</taxon>
        <taxon>Fungi</taxon>
        <taxon>Fungi incertae sedis</taxon>
        <taxon>Mucoromycota</taxon>
        <taxon>Glomeromycotina</taxon>
        <taxon>Glomeromycetes</taxon>
        <taxon>Glomerales</taxon>
        <taxon>Glomeraceae</taxon>
        <taxon>Rhizophagus</taxon>
    </lineage>
</organism>
<sequence>MTKEGNSHNTNTPTRFLHNWAYQEDNRLKEVNIPESEIRHYKEFKKDNITRESNRNYQGIKRRIPTKWKRSEQSINGGKIQISEHKKSLTYKTGCLYQSNR</sequence>
<comment type="caution">
    <text evidence="1">The sequence shown here is derived from an EMBL/GenBank/DDBJ whole genome shotgun (WGS) entry which is preliminary data.</text>
</comment>
<evidence type="ECO:0000313" key="1">
    <source>
        <dbReference type="EMBL" id="GET02986.1"/>
    </source>
</evidence>
<accession>A0A8H3MDZ9</accession>
<reference evidence="1" key="1">
    <citation type="submission" date="2019-10" db="EMBL/GenBank/DDBJ databases">
        <title>Conservation and host-specific expression of non-tandemly repeated heterogenous ribosome RNA gene in arbuscular mycorrhizal fungi.</title>
        <authorList>
            <person name="Maeda T."/>
            <person name="Kobayashi Y."/>
            <person name="Nakagawa T."/>
            <person name="Ezawa T."/>
            <person name="Yamaguchi K."/>
            <person name="Bino T."/>
            <person name="Nishimoto Y."/>
            <person name="Shigenobu S."/>
            <person name="Kawaguchi M."/>
        </authorList>
    </citation>
    <scope>NUCLEOTIDE SEQUENCE</scope>
    <source>
        <strain evidence="1">HR1</strain>
    </source>
</reference>
<dbReference type="AlphaFoldDB" id="A0A8H3MDZ9"/>
<proteinExistence type="predicted"/>
<dbReference type="Proteomes" id="UP000615446">
    <property type="component" value="Unassembled WGS sequence"/>
</dbReference>
<name>A0A8H3MDZ9_9GLOM</name>
<dbReference type="EMBL" id="BLAL01000319">
    <property type="protein sequence ID" value="GET02986.1"/>
    <property type="molecule type" value="Genomic_DNA"/>
</dbReference>
<gene>
    <name evidence="1" type="ORF">RCL2_002933800</name>
</gene>
<protein>
    <submittedName>
        <fullName evidence="1">Uncharacterized protein</fullName>
    </submittedName>
</protein>